<gene>
    <name evidence="8" type="ORF">OP8BY_2400</name>
</gene>
<evidence type="ECO:0000256" key="4">
    <source>
        <dbReference type="ARBA" id="ARBA00022801"/>
    </source>
</evidence>
<evidence type="ECO:0000256" key="5">
    <source>
        <dbReference type="ARBA" id="ARBA00022833"/>
    </source>
</evidence>
<dbReference type="PANTHER" id="PTHR22726:SF1">
    <property type="entry name" value="METALLOENDOPEPTIDASE OMA1, MITOCHONDRIAL"/>
    <property type="match status" value="1"/>
</dbReference>
<comment type="cofactor">
    <cofactor evidence="1">
        <name>Zn(2+)</name>
        <dbReference type="ChEBI" id="CHEBI:29105"/>
    </cofactor>
</comment>
<evidence type="ECO:0000256" key="1">
    <source>
        <dbReference type="ARBA" id="ARBA00001947"/>
    </source>
</evidence>
<dbReference type="GO" id="GO:0046872">
    <property type="term" value="F:metal ion binding"/>
    <property type="evidence" value="ECO:0007669"/>
    <property type="project" value="UniProtKB-KW"/>
</dbReference>
<dbReference type="InterPro" id="IPR051156">
    <property type="entry name" value="Mito/Outer_Membr_Metalloprot"/>
</dbReference>
<evidence type="ECO:0000313" key="8">
    <source>
        <dbReference type="EMBL" id="RFT14784.1"/>
    </source>
</evidence>
<keyword evidence="3" id="KW-0479">Metal-binding</keyword>
<protein>
    <recommendedName>
        <fullName evidence="7">Peptidase M48 domain-containing protein</fullName>
    </recommendedName>
</protein>
<keyword evidence="2" id="KW-0645">Protease</keyword>
<dbReference type="CDD" id="cd07333">
    <property type="entry name" value="M48C_bepA_like"/>
    <property type="match status" value="1"/>
</dbReference>
<keyword evidence="5" id="KW-0862">Zinc</keyword>
<dbReference type="Pfam" id="PF01435">
    <property type="entry name" value="Peptidase_M48"/>
    <property type="match status" value="1"/>
</dbReference>
<dbReference type="GO" id="GO:0051603">
    <property type="term" value="P:proteolysis involved in protein catabolic process"/>
    <property type="evidence" value="ECO:0007669"/>
    <property type="project" value="TreeGrafter"/>
</dbReference>
<dbReference type="InterPro" id="IPR001915">
    <property type="entry name" value="Peptidase_M48"/>
</dbReference>
<sequence>MKVNKPSTEFFSNKKGLSTKALGRQPQFFRITCWLLIAFLTITGFSCAVNPVTQKRELMLLSRSDEIALGQQTDAEVTSTYGVYPDANLNQYVSGVGKKLATVSHQPDLEFHFQVLDSPVVNAFAVPGGFVYMTRGILAYLNDEAELAGVMGHEIGHVTARHSAKMYSQAQVAQVGLVLGAALSKTFRQFAGLAQAGLTVLFLSFSREHERQADDLGVLYSSKAGYEANRMSNMFITLQKLNPQSGRDGLPTWLSTHPDPPDRIAAIKSAAAAWQAANPGAKLSVNRNEYLARLDGLIFGEDPRQGYVKDSVFYHPQMTFQFPVPANWKVNNTASQVQIVSDKQDAAMVLTFAEGKTPDEAAQQFVSQNKVNVVGSDSQTINGFLTRRLQFTLQTEEGNLTGLAHFIQKGERVLMFLGYTESSKFNGYAQVFSGTLGGFKPLTDPARINVTLEKIKIVKVNRADTLANILKGYGYDEARQKQLAIMNGMELADKVPAGTLLKTISK</sequence>
<evidence type="ECO:0000256" key="2">
    <source>
        <dbReference type="ARBA" id="ARBA00022670"/>
    </source>
</evidence>
<accession>A0A3E2BJC3</accession>
<evidence type="ECO:0000256" key="6">
    <source>
        <dbReference type="ARBA" id="ARBA00023049"/>
    </source>
</evidence>
<dbReference type="Gene3D" id="3.30.2010.10">
    <property type="entry name" value="Metalloproteases ('zincins'), catalytic domain"/>
    <property type="match status" value="1"/>
</dbReference>
<keyword evidence="6" id="KW-0482">Metalloprotease</keyword>
<dbReference type="AlphaFoldDB" id="A0A3E2BJC3"/>
<dbReference type="PANTHER" id="PTHR22726">
    <property type="entry name" value="METALLOENDOPEPTIDASE OMA1"/>
    <property type="match status" value="1"/>
</dbReference>
<comment type="caution">
    <text evidence="8">The sequence shown here is derived from an EMBL/GenBank/DDBJ whole genome shotgun (WGS) entry which is preliminary data.</text>
</comment>
<name>A0A3E2BJC3_9BACT</name>
<dbReference type="EMBL" id="QUAH01000020">
    <property type="protein sequence ID" value="RFT14784.1"/>
    <property type="molecule type" value="Genomic_DNA"/>
</dbReference>
<evidence type="ECO:0000256" key="3">
    <source>
        <dbReference type="ARBA" id="ARBA00022723"/>
    </source>
</evidence>
<evidence type="ECO:0000313" key="9">
    <source>
        <dbReference type="Proteomes" id="UP000257323"/>
    </source>
</evidence>
<dbReference type="Gene3D" id="3.40.1000.10">
    <property type="entry name" value="Mog1/PsbP, alpha/beta/alpha sandwich"/>
    <property type="match status" value="1"/>
</dbReference>
<proteinExistence type="predicted"/>
<dbReference type="GO" id="GO:0016020">
    <property type="term" value="C:membrane"/>
    <property type="evidence" value="ECO:0007669"/>
    <property type="project" value="TreeGrafter"/>
</dbReference>
<feature type="domain" description="Peptidase M48" evidence="7">
    <location>
        <begin position="90"/>
        <end position="269"/>
    </location>
</feature>
<dbReference type="GO" id="GO:0004222">
    <property type="term" value="F:metalloendopeptidase activity"/>
    <property type="evidence" value="ECO:0007669"/>
    <property type="project" value="InterPro"/>
</dbReference>
<reference evidence="8 9" key="1">
    <citation type="submission" date="2018-08" db="EMBL/GenBank/DDBJ databases">
        <title>Genome analysis of the thermophilic bacterium of the candidate phylum Aminicenantes from deep subsurface aquifer revealed its physiology and ecological role.</title>
        <authorList>
            <person name="Kadnikov V.V."/>
            <person name="Mardanov A.V."/>
            <person name="Beletsky A.V."/>
            <person name="Karnachuk O.V."/>
            <person name="Ravin N.V."/>
        </authorList>
    </citation>
    <scope>NUCLEOTIDE SEQUENCE [LARGE SCALE GENOMIC DNA]</scope>
    <source>
        <strain evidence="8">BY38</strain>
    </source>
</reference>
<organism evidence="8 9">
    <name type="scientific">Candidatus Saccharicenans subterraneus</name>
    <dbReference type="NCBI Taxonomy" id="2508984"/>
    <lineage>
        <taxon>Bacteria</taxon>
        <taxon>Candidatus Aminicenantota</taxon>
        <taxon>Candidatus Aminicenantia</taxon>
        <taxon>Candidatus Aminicenantales</taxon>
        <taxon>Candidatus Saccharicenantaceae</taxon>
        <taxon>Candidatus Saccharicenans</taxon>
    </lineage>
</organism>
<evidence type="ECO:0000259" key="7">
    <source>
        <dbReference type="Pfam" id="PF01435"/>
    </source>
</evidence>
<dbReference type="Proteomes" id="UP000257323">
    <property type="component" value="Unassembled WGS sequence"/>
</dbReference>
<keyword evidence="4" id="KW-0378">Hydrolase</keyword>